<keyword evidence="2" id="KW-1185">Reference proteome</keyword>
<comment type="caution">
    <text evidence="1">The sequence shown here is derived from an EMBL/GenBank/DDBJ whole genome shotgun (WGS) entry which is preliminary data.</text>
</comment>
<gene>
    <name evidence="1" type="ORF">AK812_SmicGene30788</name>
</gene>
<organism evidence="1 2">
    <name type="scientific">Symbiodinium microadriaticum</name>
    <name type="common">Dinoflagellate</name>
    <name type="synonym">Zooxanthella microadriatica</name>
    <dbReference type="NCBI Taxonomy" id="2951"/>
    <lineage>
        <taxon>Eukaryota</taxon>
        <taxon>Sar</taxon>
        <taxon>Alveolata</taxon>
        <taxon>Dinophyceae</taxon>
        <taxon>Suessiales</taxon>
        <taxon>Symbiodiniaceae</taxon>
        <taxon>Symbiodinium</taxon>
    </lineage>
</organism>
<sequence length="209" mass="23505">MRYPERVSNWRTYQDINACIRGWERRLVDEGSISQAREERLQGLQGVWAAKHGTSYVHPRPGKLRGSLDSDRAILMLAGKTCKAILKAAWIERVAEFCLEAGTGRLEWAWSRSWLASGLQALMLAEILPRRPAKHDPEETKTIQAPADIEQLLSEDKRWLGVETKRDGTVGEENQEQELASSDLLALFLVAQQLLEAPVSIYLLAALVS</sequence>
<proteinExistence type="predicted"/>
<accession>A0A1Q9CYB7</accession>
<reference evidence="1 2" key="1">
    <citation type="submission" date="2016-02" db="EMBL/GenBank/DDBJ databases">
        <title>Genome analysis of coral dinoflagellate symbionts highlights evolutionary adaptations to a symbiotic lifestyle.</title>
        <authorList>
            <person name="Aranda M."/>
            <person name="Li Y."/>
            <person name="Liew Y.J."/>
            <person name="Baumgarten S."/>
            <person name="Simakov O."/>
            <person name="Wilson M."/>
            <person name="Piel J."/>
            <person name="Ashoor H."/>
            <person name="Bougouffa S."/>
            <person name="Bajic V.B."/>
            <person name="Ryu T."/>
            <person name="Ravasi T."/>
            <person name="Bayer T."/>
            <person name="Micklem G."/>
            <person name="Kim H."/>
            <person name="Bhak J."/>
            <person name="Lajeunesse T.C."/>
            <person name="Voolstra C.R."/>
        </authorList>
    </citation>
    <scope>NUCLEOTIDE SEQUENCE [LARGE SCALE GENOMIC DNA]</scope>
    <source>
        <strain evidence="1 2">CCMP2467</strain>
    </source>
</reference>
<protein>
    <submittedName>
        <fullName evidence="1">Uncharacterized protein</fullName>
    </submittedName>
</protein>
<evidence type="ECO:0000313" key="2">
    <source>
        <dbReference type="Proteomes" id="UP000186817"/>
    </source>
</evidence>
<name>A0A1Q9CYB7_SYMMI</name>
<dbReference type="EMBL" id="LSRX01000835">
    <property type="protein sequence ID" value="OLP87924.1"/>
    <property type="molecule type" value="Genomic_DNA"/>
</dbReference>
<dbReference type="AlphaFoldDB" id="A0A1Q9CYB7"/>
<dbReference type="Proteomes" id="UP000186817">
    <property type="component" value="Unassembled WGS sequence"/>
</dbReference>
<evidence type="ECO:0000313" key="1">
    <source>
        <dbReference type="EMBL" id="OLP87924.1"/>
    </source>
</evidence>